<keyword evidence="4 6" id="KW-0575">Peroxidase</keyword>
<comment type="catalytic activity">
    <reaction evidence="1">
        <text>2 glutathione + H2O2 = glutathione disulfide + 2 H2O</text>
        <dbReference type="Rhea" id="RHEA:16833"/>
        <dbReference type="ChEBI" id="CHEBI:15377"/>
        <dbReference type="ChEBI" id="CHEBI:16240"/>
        <dbReference type="ChEBI" id="CHEBI:57925"/>
        <dbReference type="ChEBI" id="CHEBI:58297"/>
        <dbReference type="EC" id="1.11.1.9"/>
    </reaction>
</comment>
<evidence type="ECO:0000256" key="1">
    <source>
        <dbReference type="ARBA" id="ARBA00000217"/>
    </source>
</evidence>
<keyword evidence="5 6" id="KW-0560">Oxidoreductase</keyword>
<dbReference type="PANTHER" id="PTHR11592">
    <property type="entry name" value="GLUTATHIONE PEROXIDASE"/>
    <property type="match status" value="1"/>
</dbReference>
<evidence type="ECO:0000256" key="6">
    <source>
        <dbReference type="RuleBase" id="RU000499"/>
    </source>
</evidence>
<dbReference type="InterPro" id="IPR000889">
    <property type="entry name" value="Glutathione_peroxidase"/>
</dbReference>
<evidence type="ECO:0000256" key="5">
    <source>
        <dbReference type="ARBA" id="ARBA00023002"/>
    </source>
</evidence>
<dbReference type="PRINTS" id="PR01011">
    <property type="entry name" value="GLUTPROXDASE"/>
</dbReference>
<feature type="signal peptide" evidence="8">
    <location>
        <begin position="1"/>
        <end position="22"/>
    </location>
</feature>
<comment type="similarity">
    <text evidence="2 6">Belongs to the glutathione peroxidase family.</text>
</comment>
<organism evidence="9">
    <name type="scientific">Penaeus monodon</name>
    <name type="common">Giant tiger prawn</name>
    <dbReference type="NCBI Taxonomy" id="6687"/>
    <lineage>
        <taxon>Eukaryota</taxon>
        <taxon>Metazoa</taxon>
        <taxon>Ecdysozoa</taxon>
        <taxon>Arthropoda</taxon>
        <taxon>Crustacea</taxon>
        <taxon>Multicrustacea</taxon>
        <taxon>Malacostraca</taxon>
        <taxon>Eumalacostraca</taxon>
        <taxon>Eucarida</taxon>
        <taxon>Decapoda</taxon>
        <taxon>Dendrobranchiata</taxon>
        <taxon>Penaeoidea</taxon>
        <taxon>Penaeidae</taxon>
        <taxon>Penaeus</taxon>
    </lineage>
</organism>
<dbReference type="SUPFAM" id="SSF52833">
    <property type="entry name" value="Thioredoxin-like"/>
    <property type="match status" value="1"/>
</dbReference>
<dbReference type="AlphaFoldDB" id="A0A2H4GVH2"/>
<dbReference type="PROSITE" id="PS51355">
    <property type="entry name" value="GLUTATHIONE_PEROXID_3"/>
    <property type="match status" value="1"/>
</dbReference>
<evidence type="ECO:0000256" key="7">
    <source>
        <dbReference type="SAM" id="MobiDB-lite"/>
    </source>
</evidence>
<dbReference type="InterPro" id="IPR029760">
    <property type="entry name" value="GPX_CS"/>
</dbReference>
<dbReference type="Pfam" id="PF00255">
    <property type="entry name" value="GSHPx"/>
    <property type="match status" value="1"/>
</dbReference>
<dbReference type="PROSITE" id="PS51257">
    <property type="entry name" value="PROKAR_LIPOPROTEIN"/>
    <property type="match status" value="1"/>
</dbReference>
<sequence length="208" mass="23614">MNRFGTLTVCLLFYVTLQGCRGEDFYSFTVQDHEGSDFALEKYRGKVTLVVNVASQCGYTDSTYRALKKLHDILSYGDFFSVLAFPCNQFGDQEPFDMPEIIEFVTTEYKVEFPIFNKISVVGERADPAFKFLIENSSVVPDWNFYKYLVDETGQVIGAWGTRTSVEDIFDDIQAAVKKVKAKHARNAGDKRKDKKKEKASASAKDEL</sequence>
<dbReference type="CDD" id="cd00340">
    <property type="entry name" value="GSH_Peroxidase"/>
    <property type="match status" value="1"/>
</dbReference>
<feature type="region of interest" description="Disordered" evidence="7">
    <location>
        <begin position="182"/>
        <end position="208"/>
    </location>
</feature>
<dbReference type="OrthoDB" id="446890at2759"/>
<dbReference type="FunFam" id="3.40.30.10:FF:000049">
    <property type="entry name" value="Glutathione peroxidase"/>
    <property type="match status" value="1"/>
</dbReference>
<evidence type="ECO:0000313" key="9">
    <source>
        <dbReference type="EMBL" id="AQW41379.1"/>
    </source>
</evidence>
<evidence type="ECO:0000256" key="2">
    <source>
        <dbReference type="ARBA" id="ARBA00006926"/>
    </source>
</evidence>
<proteinExistence type="evidence at transcript level"/>
<dbReference type="GO" id="GO:0005783">
    <property type="term" value="C:endoplasmic reticulum"/>
    <property type="evidence" value="ECO:0007669"/>
    <property type="project" value="UniProtKB-ARBA"/>
</dbReference>
<name>A0A2H4GVH2_PENMO</name>
<evidence type="ECO:0000256" key="4">
    <source>
        <dbReference type="ARBA" id="ARBA00022559"/>
    </source>
</evidence>
<reference evidence="9" key="1">
    <citation type="submission" date="2016-11" db="EMBL/GenBank/DDBJ databases">
        <title>Molecular characterization and functional analysis of glutathione peroxidase gene family from black tiger shrimp Penaeus monodon.</title>
        <authorList>
            <person name="Fu M.J."/>
            <person name="Liu W."/>
            <person name="Zhao C."/>
            <person name="Qiu L.H."/>
        </authorList>
    </citation>
    <scope>NUCLEOTIDE SEQUENCE</scope>
</reference>
<feature type="chain" id="PRO_5014157848" description="Glutathione peroxidase" evidence="8">
    <location>
        <begin position="23"/>
        <end position="208"/>
    </location>
</feature>
<dbReference type="EMBL" id="KY204032">
    <property type="protein sequence ID" value="AQW41379.1"/>
    <property type="molecule type" value="mRNA"/>
</dbReference>
<keyword evidence="8" id="KW-0732">Signal</keyword>
<dbReference type="GO" id="GO:0006979">
    <property type="term" value="P:response to oxidative stress"/>
    <property type="evidence" value="ECO:0007669"/>
    <property type="project" value="InterPro"/>
</dbReference>
<dbReference type="GO" id="GO:0070013">
    <property type="term" value="C:intracellular organelle lumen"/>
    <property type="evidence" value="ECO:0007669"/>
    <property type="project" value="UniProtKB-ARBA"/>
</dbReference>
<evidence type="ECO:0000256" key="3">
    <source>
        <dbReference type="ARBA" id="ARBA00012310"/>
    </source>
</evidence>
<dbReference type="InterPro" id="IPR036249">
    <property type="entry name" value="Thioredoxin-like_sf"/>
</dbReference>
<evidence type="ECO:0000256" key="8">
    <source>
        <dbReference type="SAM" id="SignalP"/>
    </source>
</evidence>
<dbReference type="PROSITE" id="PS00763">
    <property type="entry name" value="GLUTATHIONE_PEROXID_2"/>
    <property type="match status" value="1"/>
</dbReference>
<dbReference type="GO" id="GO:0004602">
    <property type="term" value="F:glutathione peroxidase activity"/>
    <property type="evidence" value="ECO:0007669"/>
    <property type="project" value="UniProtKB-EC"/>
</dbReference>
<feature type="compositionally biased region" description="Basic and acidic residues" evidence="7">
    <location>
        <begin position="187"/>
        <end position="208"/>
    </location>
</feature>
<dbReference type="PANTHER" id="PTHR11592:SF78">
    <property type="entry name" value="GLUTATHIONE PEROXIDASE"/>
    <property type="match status" value="1"/>
</dbReference>
<protein>
    <recommendedName>
        <fullName evidence="3 6">Glutathione peroxidase</fullName>
    </recommendedName>
</protein>
<accession>A0A2H4GVH2</accession>
<dbReference type="GO" id="GO:0033554">
    <property type="term" value="P:cellular response to stress"/>
    <property type="evidence" value="ECO:0007669"/>
    <property type="project" value="UniProtKB-ARBA"/>
</dbReference>
<dbReference type="Gene3D" id="3.40.30.10">
    <property type="entry name" value="Glutaredoxin"/>
    <property type="match status" value="1"/>
</dbReference>